<reference evidence="3 4" key="1">
    <citation type="submission" date="2018-05" db="EMBL/GenBank/DDBJ databases">
        <title>Genomic Encyclopedia of Type Strains, Phase IV (KMG-V): Genome sequencing to study the core and pangenomes of soil and plant-associated prokaryotes.</title>
        <authorList>
            <person name="Whitman W."/>
        </authorList>
    </citation>
    <scope>NUCLEOTIDE SEQUENCE [LARGE SCALE GENOMIC DNA]</scope>
    <source>
        <strain evidence="3 4">PNA 200-10</strain>
    </source>
</reference>
<dbReference type="EMBL" id="QGHF01000012">
    <property type="protein sequence ID" value="PWK93958.1"/>
    <property type="molecule type" value="Genomic_DNA"/>
</dbReference>
<keyword evidence="3" id="KW-0808">Transferase</keyword>
<sequence>MSKRILMIIDGLPGGGAEKVVLTLAQGLINDGHQVALFSLRNVCDYPLPAELDYQIINDASRSPWRKLTETSRRATLLDKAVRASETRYGKFDLVLSHLHKTDRIVSSSRALDPLKTWYCIHGVFSASYLARKSGFAFWLKRQKIRYVYRNRQVVAVSQYVLDDLIRCVGVKPSRTNVIFNPFDFDEIRQLSLEPCPLAGTDFLIHVGRFHETKRHDRLLEAYAHSGIQAPLVLLGQGSPATKEKLHRLTEQLGISDRVRFEGFQRNPYPWIRHARMLILSSDSEGFGNVLIEAMSCGTPVVSTRCPGGPASILTGDLGRGLSEMNAASLAEKMRETHDNPPDLHQLDLNIYSLSVICQQYLHLADT</sequence>
<dbReference type="Proteomes" id="UP000245981">
    <property type="component" value="Unassembled WGS sequence"/>
</dbReference>
<dbReference type="PANTHER" id="PTHR12526">
    <property type="entry name" value="GLYCOSYLTRANSFERASE"/>
    <property type="match status" value="1"/>
</dbReference>
<evidence type="ECO:0000259" key="2">
    <source>
        <dbReference type="Pfam" id="PF13439"/>
    </source>
</evidence>
<dbReference type="InterPro" id="IPR001296">
    <property type="entry name" value="Glyco_trans_1"/>
</dbReference>
<proteinExistence type="predicted"/>
<dbReference type="AlphaFoldDB" id="A0A2V2BC78"/>
<evidence type="ECO:0000313" key="4">
    <source>
        <dbReference type="Proteomes" id="UP000245981"/>
    </source>
</evidence>
<gene>
    <name evidence="3" type="ORF">C7431_11262</name>
</gene>
<dbReference type="Pfam" id="PF00534">
    <property type="entry name" value="Glycos_transf_1"/>
    <property type="match status" value="1"/>
</dbReference>
<dbReference type="Gene3D" id="3.40.50.2000">
    <property type="entry name" value="Glycogen Phosphorylase B"/>
    <property type="match status" value="2"/>
</dbReference>
<dbReference type="Pfam" id="PF13439">
    <property type="entry name" value="Glyco_transf_4"/>
    <property type="match status" value="1"/>
</dbReference>
<dbReference type="GO" id="GO:1901135">
    <property type="term" value="P:carbohydrate derivative metabolic process"/>
    <property type="evidence" value="ECO:0007669"/>
    <property type="project" value="UniProtKB-ARBA"/>
</dbReference>
<comment type="caution">
    <text evidence="3">The sequence shown here is derived from an EMBL/GenBank/DDBJ whole genome shotgun (WGS) entry which is preliminary data.</text>
</comment>
<accession>A0A2V2BC78</accession>
<organism evidence="3 4">
    <name type="scientific">Pantoea allii</name>
    <dbReference type="NCBI Taxonomy" id="574096"/>
    <lineage>
        <taxon>Bacteria</taxon>
        <taxon>Pseudomonadati</taxon>
        <taxon>Pseudomonadota</taxon>
        <taxon>Gammaproteobacteria</taxon>
        <taxon>Enterobacterales</taxon>
        <taxon>Erwiniaceae</taxon>
        <taxon>Pantoea</taxon>
    </lineage>
</organism>
<dbReference type="GO" id="GO:0016757">
    <property type="term" value="F:glycosyltransferase activity"/>
    <property type="evidence" value="ECO:0007669"/>
    <property type="project" value="InterPro"/>
</dbReference>
<feature type="domain" description="Glycosyltransferase subfamily 4-like N-terminal" evidence="2">
    <location>
        <begin position="15"/>
        <end position="186"/>
    </location>
</feature>
<name>A0A2V2BC78_9GAMM</name>
<feature type="domain" description="Glycosyl transferase family 1" evidence="1">
    <location>
        <begin position="202"/>
        <end position="348"/>
    </location>
</feature>
<dbReference type="STRING" id="574096.HA38_18115"/>
<dbReference type="PANTHER" id="PTHR12526:SF638">
    <property type="entry name" value="SPORE COAT PROTEIN SA"/>
    <property type="match status" value="1"/>
</dbReference>
<evidence type="ECO:0000313" key="3">
    <source>
        <dbReference type="EMBL" id="PWK93958.1"/>
    </source>
</evidence>
<dbReference type="CDD" id="cd03811">
    <property type="entry name" value="GT4_GT28_WabH-like"/>
    <property type="match status" value="1"/>
</dbReference>
<protein>
    <submittedName>
        <fullName evidence="3">Glycosyltransferase involved in cell wall biosynthesis</fullName>
    </submittedName>
</protein>
<evidence type="ECO:0000259" key="1">
    <source>
        <dbReference type="Pfam" id="PF00534"/>
    </source>
</evidence>
<dbReference type="InterPro" id="IPR028098">
    <property type="entry name" value="Glyco_trans_4-like_N"/>
</dbReference>
<dbReference type="SUPFAM" id="SSF53756">
    <property type="entry name" value="UDP-Glycosyltransferase/glycogen phosphorylase"/>
    <property type="match status" value="1"/>
</dbReference>